<dbReference type="Gene3D" id="3.40.50.2300">
    <property type="match status" value="1"/>
</dbReference>
<dbReference type="RefSeq" id="WP_340933308.1">
    <property type="nucleotide sequence ID" value="NZ_CP150496.1"/>
</dbReference>
<protein>
    <recommendedName>
        <fullName evidence="3">Protein-tyrosine-phosphatase</fullName>
    </recommendedName>
</protein>
<reference evidence="1 2" key="1">
    <citation type="submission" date="2024-03" db="EMBL/GenBank/DDBJ databases">
        <authorList>
            <person name="Cao K."/>
        </authorList>
    </citation>
    <scope>NUCLEOTIDE SEQUENCE [LARGE SCALE GENOMIC DNA]</scope>
    <source>
        <strain evidence="1 2">MCCC 1K00696</strain>
    </source>
</reference>
<accession>A0ABZ2TRI1</accession>
<dbReference type="PANTHER" id="PTHR43428">
    <property type="entry name" value="ARSENATE REDUCTASE"/>
    <property type="match status" value="1"/>
</dbReference>
<sequence length="210" mass="24141">MSKTFAVSTENFFKLSSKKIILQDERKEILTKISEKIAKFYIDNGAANINFICTHNSRRSQIAQIWSYFAANYFTLNINAFSGGTEVTSFNRNSVKTLQSAGFDFNVKDFSHQNPKYLISFLGCKKSILGFSKRYDHEINKEPYFVITTCNDADKNCPFIPTAIERFHLPFVDPKFSDGTSEQTKTYLETNEEIAAEVYYLFNAIKNFIL</sequence>
<organism evidence="1 2">
    <name type="scientific">Polaribacter marinaquae</name>
    <dbReference type="NCBI Taxonomy" id="1642819"/>
    <lineage>
        <taxon>Bacteria</taxon>
        <taxon>Pseudomonadati</taxon>
        <taxon>Bacteroidota</taxon>
        <taxon>Flavobacteriia</taxon>
        <taxon>Flavobacteriales</taxon>
        <taxon>Flavobacteriaceae</taxon>
    </lineage>
</organism>
<name>A0ABZ2TRI1_9FLAO</name>
<gene>
    <name evidence="1" type="ORF">WG950_00310</name>
</gene>
<proteinExistence type="predicted"/>
<evidence type="ECO:0000313" key="2">
    <source>
        <dbReference type="Proteomes" id="UP001491088"/>
    </source>
</evidence>
<dbReference type="Proteomes" id="UP001491088">
    <property type="component" value="Chromosome"/>
</dbReference>
<dbReference type="PANTHER" id="PTHR43428:SF1">
    <property type="entry name" value="ARSENATE REDUCTASE"/>
    <property type="match status" value="1"/>
</dbReference>
<keyword evidence="2" id="KW-1185">Reference proteome</keyword>
<dbReference type="InterPro" id="IPR036196">
    <property type="entry name" value="Ptyr_pPase_sf"/>
</dbReference>
<dbReference type="EMBL" id="CP150496">
    <property type="protein sequence ID" value="WYW55705.1"/>
    <property type="molecule type" value="Genomic_DNA"/>
</dbReference>
<dbReference type="SUPFAM" id="SSF52788">
    <property type="entry name" value="Phosphotyrosine protein phosphatases I"/>
    <property type="match status" value="1"/>
</dbReference>
<evidence type="ECO:0008006" key="3">
    <source>
        <dbReference type="Google" id="ProtNLM"/>
    </source>
</evidence>
<evidence type="ECO:0000313" key="1">
    <source>
        <dbReference type="EMBL" id="WYW55705.1"/>
    </source>
</evidence>